<dbReference type="OrthoDB" id="5178952at2"/>
<reference evidence="2 3" key="1">
    <citation type="submission" date="2019-02" db="EMBL/GenBank/DDBJ databases">
        <title>Kribbella capetownensis sp. nov. and Kribbella speibonae sp. nov., isolated from soil.</title>
        <authorList>
            <person name="Curtis S.M."/>
            <person name="Norton I."/>
            <person name="Everest G.J."/>
            <person name="Meyers P.R."/>
        </authorList>
    </citation>
    <scope>NUCLEOTIDE SEQUENCE [LARGE SCALE GENOMIC DNA]</scope>
    <source>
        <strain evidence="2 3">KCTC 29219</strain>
    </source>
</reference>
<comment type="caution">
    <text evidence="2">The sequence shown here is derived from an EMBL/GenBank/DDBJ whole genome shotgun (WGS) entry which is preliminary data.</text>
</comment>
<name>A0A4R0H4I6_9ACTN</name>
<feature type="signal peptide" evidence="1">
    <location>
        <begin position="1"/>
        <end position="27"/>
    </location>
</feature>
<accession>A0A4R0H4I6</accession>
<dbReference type="AlphaFoldDB" id="A0A4R0H4I6"/>
<proteinExistence type="predicted"/>
<dbReference type="Proteomes" id="UP000292346">
    <property type="component" value="Unassembled WGS sequence"/>
</dbReference>
<gene>
    <name evidence="2" type="ORF">E0H45_31515</name>
</gene>
<evidence type="ECO:0000313" key="3">
    <source>
        <dbReference type="Proteomes" id="UP000292346"/>
    </source>
</evidence>
<keyword evidence="3" id="KW-1185">Reference proteome</keyword>
<evidence type="ECO:0000256" key="1">
    <source>
        <dbReference type="SAM" id="SignalP"/>
    </source>
</evidence>
<sequence length="298" mass="31764">MMKCTRMIGVLGVVVLAAGVVSGPAAAGPDATTDTCWVGLGSVTPGGDHARGSVTATVPPTGGTYVLAKDVFPDGQVRLSSAASVYVDPDYGDAEVSSEVVMGDAAYDSAYRMEGGQVVEGSLRRVGGGWASFTALEKSYYQASDGFRRTEIYGLRGDGTLFRWEGGWQHKTSAPGFAAVKSMALISKTRTYDTFLANTRGGALYTIHIPTTSPMKPVVRLVRRSTWQNFETMVAAKCGQYGTLLFGLDKQTGKGHLYAVGHANGLATVIQSRGEVTTIFTDPVYFHMTRLDEQLFGE</sequence>
<keyword evidence="1" id="KW-0732">Signal</keyword>
<protein>
    <submittedName>
        <fullName evidence="2">Uncharacterized protein</fullName>
    </submittedName>
</protein>
<dbReference type="EMBL" id="SJJZ01000004">
    <property type="protein sequence ID" value="TCC03660.1"/>
    <property type="molecule type" value="Genomic_DNA"/>
</dbReference>
<feature type="chain" id="PRO_5020208234" evidence="1">
    <location>
        <begin position="28"/>
        <end position="298"/>
    </location>
</feature>
<organism evidence="2 3">
    <name type="scientific">Kribbella soli</name>
    <dbReference type="NCBI Taxonomy" id="1124743"/>
    <lineage>
        <taxon>Bacteria</taxon>
        <taxon>Bacillati</taxon>
        <taxon>Actinomycetota</taxon>
        <taxon>Actinomycetes</taxon>
        <taxon>Propionibacteriales</taxon>
        <taxon>Kribbellaceae</taxon>
        <taxon>Kribbella</taxon>
    </lineage>
</organism>
<evidence type="ECO:0000313" key="2">
    <source>
        <dbReference type="EMBL" id="TCC03660.1"/>
    </source>
</evidence>